<evidence type="ECO:0000313" key="2">
    <source>
        <dbReference type="Proteomes" id="UP000271925"/>
    </source>
</evidence>
<dbReference type="AlphaFoldDB" id="A0A3P1BDP3"/>
<dbReference type="GO" id="GO:0016791">
    <property type="term" value="F:phosphatase activity"/>
    <property type="evidence" value="ECO:0007669"/>
    <property type="project" value="TreeGrafter"/>
</dbReference>
<keyword evidence="2" id="KW-1185">Reference proteome</keyword>
<dbReference type="SUPFAM" id="SSF53254">
    <property type="entry name" value="Phosphoglycerate mutase-like"/>
    <property type="match status" value="1"/>
</dbReference>
<dbReference type="Pfam" id="PF00300">
    <property type="entry name" value="His_Phos_1"/>
    <property type="match status" value="1"/>
</dbReference>
<dbReference type="Gene3D" id="3.40.50.1240">
    <property type="entry name" value="Phosphoglycerate mutase-like"/>
    <property type="match status" value="1"/>
</dbReference>
<dbReference type="SMART" id="SM00855">
    <property type="entry name" value="PGAM"/>
    <property type="match status" value="1"/>
</dbReference>
<name>A0A3P1BDP3_9BACT</name>
<dbReference type="EMBL" id="RQJO01000015">
    <property type="protein sequence ID" value="RRA99257.1"/>
    <property type="molecule type" value="Genomic_DNA"/>
</dbReference>
<dbReference type="GO" id="GO:0005737">
    <property type="term" value="C:cytoplasm"/>
    <property type="evidence" value="ECO:0007669"/>
    <property type="project" value="TreeGrafter"/>
</dbReference>
<dbReference type="InterPro" id="IPR050275">
    <property type="entry name" value="PGM_Phosphatase"/>
</dbReference>
<dbReference type="InterPro" id="IPR029033">
    <property type="entry name" value="His_PPase_superfam"/>
</dbReference>
<evidence type="ECO:0000313" key="1">
    <source>
        <dbReference type="EMBL" id="RRA99257.1"/>
    </source>
</evidence>
<organism evidence="1 2">
    <name type="scientific">Larkinella rosea</name>
    <dbReference type="NCBI Taxonomy" id="2025312"/>
    <lineage>
        <taxon>Bacteria</taxon>
        <taxon>Pseudomonadati</taxon>
        <taxon>Bacteroidota</taxon>
        <taxon>Cytophagia</taxon>
        <taxon>Cytophagales</taxon>
        <taxon>Spirosomataceae</taxon>
        <taxon>Larkinella</taxon>
    </lineage>
</organism>
<sequence>MTKYKFLPVLLLAGLTACSTSTVYIVRHGEKVSEADTTSLSAVGFERAQALADRLEDERISRILTTPTRRTQQTAGPLSQHLNLPIESYPPKPVDAVVELVQQTKGKNILVVGHSNTILEIAQGLGAKPSKANIESEDFDNLLIVTLKKGLFGKSVRLQEETYGKPTPP</sequence>
<dbReference type="Proteomes" id="UP000271925">
    <property type="component" value="Unassembled WGS sequence"/>
</dbReference>
<dbReference type="PANTHER" id="PTHR48100:SF1">
    <property type="entry name" value="HISTIDINE PHOSPHATASE FAMILY PROTEIN-RELATED"/>
    <property type="match status" value="1"/>
</dbReference>
<protein>
    <submittedName>
        <fullName evidence="1">Phosphoglycerate mutase</fullName>
    </submittedName>
</protein>
<comment type="caution">
    <text evidence="1">The sequence shown here is derived from an EMBL/GenBank/DDBJ whole genome shotgun (WGS) entry which is preliminary data.</text>
</comment>
<dbReference type="CDD" id="cd07067">
    <property type="entry name" value="HP_PGM_like"/>
    <property type="match status" value="1"/>
</dbReference>
<dbReference type="OrthoDB" id="3296006at2"/>
<dbReference type="InterPro" id="IPR013078">
    <property type="entry name" value="His_Pase_superF_clade-1"/>
</dbReference>
<gene>
    <name evidence="1" type="ORF">EHT25_29470</name>
</gene>
<dbReference type="PANTHER" id="PTHR48100">
    <property type="entry name" value="BROAD-SPECIFICITY PHOSPHATASE YOR283W-RELATED"/>
    <property type="match status" value="1"/>
</dbReference>
<reference evidence="1 2" key="1">
    <citation type="submission" date="2018-11" db="EMBL/GenBank/DDBJ databases">
        <authorList>
            <person name="Zhou Z."/>
            <person name="Wang G."/>
        </authorList>
    </citation>
    <scope>NUCLEOTIDE SEQUENCE [LARGE SCALE GENOMIC DNA]</scope>
    <source>
        <strain evidence="1 2">KCTC52004</strain>
    </source>
</reference>
<dbReference type="PROSITE" id="PS51257">
    <property type="entry name" value="PROKAR_LIPOPROTEIN"/>
    <property type="match status" value="1"/>
</dbReference>
<accession>A0A3P1BDP3</accession>
<proteinExistence type="predicted"/>